<keyword evidence="1" id="KW-0479">Metal-binding</keyword>
<keyword evidence="1" id="KW-0863">Zinc-finger</keyword>
<dbReference type="Pfam" id="PF13920">
    <property type="entry name" value="zf-C3HC4_3"/>
    <property type="match status" value="1"/>
</dbReference>
<protein>
    <recommendedName>
        <fullName evidence="2">RING-type domain-containing protein</fullName>
    </recommendedName>
</protein>
<sequence length="268" mass="30858">MPTFLSRQQQQQQNQIREMWQNQPNKSSYQESLEALEADIQHANSLAAALPGDYGGGCLQMRLSYSPIAPFFLYLIEWIDFSCTDTLTNYLGLLHILIYKVHVNGVTTMSTHERRATLREFYAVIYPYLQQLESELAEFEDGSLRSWCSESDDNVSEERRNISGKNGERDEECGICMEACTQMVLPNCGHSMCISCFHDWNLRSQSCPFCRGNLKMISSKDLWVLTSSSDVVDQKTIAKENLRHFFLYIDHLPLVMSDTVFSIHDYMI</sequence>
<keyword evidence="4" id="KW-1185">Reference proteome</keyword>
<dbReference type="Proteomes" id="UP001419268">
    <property type="component" value="Unassembled WGS sequence"/>
</dbReference>
<dbReference type="InterPro" id="IPR001841">
    <property type="entry name" value="Znf_RING"/>
</dbReference>
<dbReference type="SMART" id="SM00184">
    <property type="entry name" value="RING"/>
    <property type="match status" value="1"/>
</dbReference>
<dbReference type="AlphaFoldDB" id="A0AAP0NUV1"/>
<dbReference type="PANTHER" id="PTHR15315:SF22">
    <property type="entry name" value="OS01G0905700 PROTEIN"/>
    <property type="match status" value="1"/>
</dbReference>
<evidence type="ECO:0000256" key="1">
    <source>
        <dbReference type="PROSITE-ProRule" id="PRU00175"/>
    </source>
</evidence>
<proteinExistence type="predicted"/>
<comment type="caution">
    <text evidence="3">The sequence shown here is derived from an EMBL/GenBank/DDBJ whole genome shotgun (WGS) entry which is preliminary data.</text>
</comment>
<reference evidence="3 4" key="1">
    <citation type="submission" date="2024-01" db="EMBL/GenBank/DDBJ databases">
        <title>Genome assemblies of Stephania.</title>
        <authorList>
            <person name="Yang L."/>
        </authorList>
    </citation>
    <scope>NUCLEOTIDE SEQUENCE [LARGE SCALE GENOMIC DNA]</scope>
    <source>
        <strain evidence="3">JXDWG</strain>
        <tissue evidence="3">Leaf</tissue>
    </source>
</reference>
<name>A0AAP0NUV1_9MAGN</name>
<dbReference type="GO" id="GO:0008270">
    <property type="term" value="F:zinc ion binding"/>
    <property type="evidence" value="ECO:0007669"/>
    <property type="project" value="UniProtKB-KW"/>
</dbReference>
<evidence type="ECO:0000313" key="3">
    <source>
        <dbReference type="EMBL" id="KAK9119948.1"/>
    </source>
</evidence>
<gene>
    <name evidence="3" type="ORF">Scep_018041</name>
</gene>
<evidence type="ECO:0000313" key="4">
    <source>
        <dbReference type="Proteomes" id="UP001419268"/>
    </source>
</evidence>
<dbReference type="SUPFAM" id="SSF57850">
    <property type="entry name" value="RING/U-box"/>
    <property type="match status" value="1"/>
</dbReference>
<dbReference type="InterPro" id="IPR013083">
    <property type="entry name" value="Znf_RING/FYVE/PHD"/>
</dbReference>
<dbReference type="PROSITE" id="PS50089">
    <property type="entry name" value="ZF_RING_2"/>
    <property type="match status" value="1"/>
</dbReference>
<organism evidence="3 4">
    <name type="scientific">Stephania cephalantha</name>
    <dbReference type="NCBI Taxonomy" id="152367"/>
    <lineage>
        <taxon>Eukaryota</taxon>
        <taxon>Viridiplantae</taxon>
        <taxon>Streptophyta</taxon>
        <taxon>Embryophyta</taxon>
        <taxon>Tracheophyta</taxon>
        <taxon>Spermatophyta</taxon>
        <taxon>Magnoliopsida</taxon>
        <taxon>Ranunculales</taxon>
        <taxon>Menispermaceae</taxon>
        <taxon>Menispermoideae</taxon>
        <taxon>Cissampelideae</taxon>
        <taxon>Stephania</taxon>
    </lineage>
</organism>
<dbReference type="GO" id="GO:0061630">
    <property type="term" value="F:ubiquitin protein ligase activity"/>
    <property type="evidence" value="ECO:0007669"/>
    <property type="project" value="TreeGrafter"/>
</dbReference>
<evidence type="ECO:0000259" key="2">
    <source>
        <dbReference type="PROSITE" id="PS50089"/>
    </source>
</evidence>
<keyword evidence="1" id="KW-0862">Zinc</keyword>
<feature type="domain" description="RING-type" evidence="2">
    <location>
        <begin position="173"/>
        <end position="211"/>
    </location>
</feature>
<dbReference type="Gene3D" id="3.30.40.10">
    <property type="entry name" value="Zinc/RING finger domain, C3HC4 (zinc finger)"/>
    <property type="match status" value="1"/>
</dbReference>
<dbReference type="EMBL" id="JBBNAG010000007">
    <property type="protein sequence ID" value="KAK9119948.1"/>
    <property type="molecule type" value="Genomic_DNA"/>
</dbReference>
<accession>A0AAP0NUV1</accession>
<dbReference type="GO" id="GO:0016567">
    <property type="term" value="P:protein ubiquitination"/>
    <property type="evidence" value="ECO:0007669"/>
    <property type="project" value="TreeGrafter"/>
</dbReference>
<dbReference type="PANTHER" id="PTHR15315">
    <property type="entry name" value="RING FINGER PROTEIN 41, 151"/>
    <property type="match status" value="1"/>
</dbReference>